<sequence>MNRFVFGILVVITTALMGSSFAVGKIAIAYISPLLLSAFRFILAGSIMVISVLYLRRPQPEGRKDWLLIGLIGLFQTAGVMGFIFISLRSIPASESSILTFTNPLIVIVLSTIFLKKRYNTRHWFGVSLGFLGVFITLGGQLNLETGTILSLLAAVSWAIATILINVYGKRFDVWVLSGYQMLFGGLFLLASSFLFEQQEMVINAASVSLTLWLAIMASVVQFTIWFFLLQKGDPGKTSAFLFLAPFFGVLFGWLLLGEELKIGTLGGGLLILVGIFLVNWTRKSPVPQVEDKAFEYGHQKIK</sequence>
<feature type="domain" description="EamA" evidence="7">
    <location>
        <begin position="147"/>
        <end position="280"/>
    </location>
</feature>
<dbReference type="PANTHER" id="PTHR32322">
    <property type="entry name" value="INNER MEMBRANE TRANSPORTER"/>
    <property type="match status" value="1"/>
</dbReference>
<comment type="caution">
    <text evidence="8">The sequence shown here is derived from an EMBL/GenBank/DDBJ whole genome shotgun (WGS) entry which is preliminary data.</text>
</comment>
<dbReference type="InterPro" id="IPR000620">
    <property type="entry name" value="EamA_dom"/>
</dbReference>
<dbReference type="Gene3D" id="1.10.3730.20">
    <property type="match status" value="1"/>
</dbReference>
<dbReference type="SUPFAM" id="SSF103481">
    <property type="entry name" value="Multidrug resistance efflux transporter EmrE"/>
    <property type="match status" value="2"/>
</dbReference>
<feature type="transmembrane region" description="Helical" evidence="6">
    <location>
        <begin position="174"/>
        <end position="196"/>
    </location>
</feature>
<feature type="transmembrane region" description="Helical" evidence="6">
    <location>
        <begin position="148"/>
        <end position="167"/>
    </location>
</feature>
<evidence type="ECO:0000256" key="4">
    <source>
        <dbReference type="ARBA" id="ARBA00022989"/>
    </source>
</evidence>
<dbReference type="Pfam" id="PF00892">
    <property type="entry name" value="EamA"/>
    <property type="match status" value="2"/>
</dbReference>
<evidence type="ECO:0000256" key="1">
    <source>
        <dbReference type="ARBA" id="ARBA00004127"/>
    </source>
</evidence>
<keyword evidence="9" id="KW-1185">Reference proteome</keyword>
<dbReference type="PANTHER" id="PTHR32322:SF2">
    <property type="entry name" value="EAMA DOMAIN-CONTAINING PROTEIN"/>
    <property type="match status" value="1"/>
</dbReference>
<accession>A0A4Z0H0F8</accession>
<dbReference type="InterPro" id="IPR050638">
    <property type="entry name" value="AA-Vitamin_Transporters"/>
</dbReference>
<dbReference type="STRING" id="192814.GCA_900166575_00462"/>
<evidence type="ECO:0000256" key="6">
    <source>
        <dbReference type="SAM" id="Phobius"/>
    </source>
</evidence>
<feature type="transmembrane region" description="Helical" evidence="6">
    <location>
        <begin position="263"/>
        <end position="281"/>
    </location>
</feature>
<feature type="transmembrane region" description="Helical" evidence="6">
    <location>
        <begin position="124"/>
        <end position="142"/>
    </location>
</feature>
<feature type="domain" description="EamA" evidence="7">
    <location>
        <begin position="6"/>
        <end position="138"/>
    </location>
</feature>
<organism evidence="8 9">
    <name type="scientific">Halobacillus salinus</name>
    <dbReference type="NCBI Taxonomy" id="192814"/>
    <lineage>
        <taxon>Bacteria</taxon>
        <taxon>Bacillati</taxon>
        <taxon>Bacillota</taxon>
        <taxon>Bacilli</taxon>
        <taxon>Bacillales</taxon>
        <taxon>Bacillaceae</taxon>
        <taxon>Halobacillus</taxon>
    </lineage>
</organism>
<gene>
    <name evidence="8" type="ORF">E4663_00920</name>
</gene>
<name>A0A4Z0H0F8_9BACI</name>
<dbReference type="GO" id="GO:0016020">
    <property type="term" value="C:membrane"/>
    <property type="evidence" value="ECO:0007669"/>
    <property type="project" value="UniProtKB-SubCell"/>
</dbReference>
<evidence type="ECO:0000256" key="2">
    <source>
        <dbReference type="ARBA" id="ARBA00007362"/>
    </source>
</evidence>
<dbReference type="RefSeq" id="WP_135326328.1">
    <property type="nucleotide sequence ID" value="NZ_SRJC01000001.1"/>
</dbReference>
<reference evidence="8 9" key="1">
    <citation type="journal article" date="2003" name="Int. J. Syst. Evol. Microbiol.">
        <title>Halobacillus salinus sp. nov., isolated from a salt lake on the coast of the East Sea in Korea.</title>
        <authorList>
            <person name="Yoon J.H."/>
            <person name="Kang K.H."/>
            <person name="Park Y.H."/>
        </authorList>
    </citation>
    <scope>NUCLEOTIDE SEQUENCE [LARGE SCALE GENOMIC DNA]</scope>
    <source>
        <strain evidence="8 9">HSL-3</strain>
    </source>
</reference>
<evidence type="ECO:0000259" key="7">
    <source>
        <dbReference type="Pfam" id="PF00892"/>
    </source>
</evidence>
<dbReference type="EMBL" id="SRJC01000001">
    <property type="protein sequence ID" value="TGB03600.1"/>
    <property type="molecule type" value="Genomic_DNA"/>
</dbReference>
<feature type="transmembrane region" description="Helical" evidence="6">
    <location>
        <begin position="34"/>
        <end position="55"/>
    </location>
</feature>
<feature type="transmembrane region" description="Helical" evidence="6">
    <location>
        <begin position="98"/>
        <end position="115"/>
    </location>
</feature>
<comment type="similarity">
    <text evidence="2">Belongs to the EamA transporter family.</text>
</comment>
<keyword evidence="5 6" id="KW-0472">Membrane</keyword>
<evidence type="ECO:0000256" key="5">
    <source>
        <dbReference type="ARBA" id="ARBA00023136"/>
    </source>
</evidence>
<evidence type="ECO:0000313" key="8">
    <source>
        <dbReference type="EMBL" id="TGB03600.1"/>
    </source>
</evidence>
<dbReference type="InterPro" id="IPR037185">
    <property type="entry name" value="EmrE-like"/>
</dbReference>
<feature type="transmembrane region" description="Helical" evidence="6">
    <location>
        <begin position="202"/>
        <end position="228"/>
    </location>
</feature>
<proteinExistence type="inferred from homology"/>
<evidence type="ECO:0000313" key="9">
    <source>
        <dbReference type="Proteomes" id="UP000297982"/>
    </source>
</evidence>
<feature type="transmembrane region" description="Helical" evidence="6">
    <location>
        <begin position="67"/>
        <end position="86"/>
    </location>
</feature>
<feature type="transmembrane region" description="Helical" evidence="6">
    <location>
        <begin position="240"/>
        <end position="257"/>
    </location>
</feature>
<dbReference type="AlphaFoldDB" id="A0A4Z0H0F8"/>
<dbReference type="Proteomes" id="UP000297982">
    <property type="component" value="Unassembled WGS sequence"/>
</dbReference>
<keyword evidence="3 6" id="KW-0812">Transmembrane</keyword>
<comment type="subcellular location">
    <subcellularLocation>
        <location evidence="1">Endomembrane system</location>
        <topology evidence="1">Multi-pass membrane protein</topology>
    </subcellularLocation>
</comment>
<keyword evidence="4 6" id="KW-1133">Transmembrane helix</keyword>
<evidence type="ECO:0000256" key="3">
    <source>
        <dbReference type="ARBA" id="ARBA00022692"/>
    </source>
</evidence>
<protein>
    <submittedName>
        <fullName evidence="8">EamA/RhaT family transporter</fullName>
    </submittedName>
</protein>